<dbReference type="AlphaFoldDB" id="A0A3D9ZRA4"/>
<proteinExistence type="predicted"/>
<dbReference type="Proteomes" id="UP000256913">
    <property type="component" value="Unassembled WGS sequence"/>
</dbReference>
<feature type="compositionally biased region" description="Low complexity" evidence="1">
    <location>
        <begin position="16"/>
        <end position="32"/>
    </location>
</feature>
<organism evidence="2 3">
    <name type="scientific">Asanoa ferruginea</name>
    <dbReference type="NCBI Taxonomy" id="53367"/>
    <lineage>
        <taxon>Bacteria</taxon>
        <taxon>Bacillati</taxon>
        <taxon>Actinomycetota</taxon>
        <taxon>Actinomycetes</taxon>
        <taxon>Micromonosporales</taxon>
        <taxon>Micromonosporaceae</taxon>
        <taxon>Asanoa</taxon>
    </lineage>
</organism>
<keyword evidence="3" id="KW-1185">Reference proteome</keyword>
<evidence type="ECO:0000313" key="3">
    <source>
        <dbReference type="Proteomes" id="UP000256913"/>
    </source>
</evidence>
<protein>
    <submittedName>
        <fullName evidence="2">Uncharacterized protein</fullName>
    </submittedName>
</protein>
<name>A0A3D9ZRA4_9ACTN</name>
<comment type="caution">
    <text evidence="2">The sequence shown here is derived from an EMBL/GenBank/DDBJ whole genome shotgun (WGS) entry which is preliminary data.</text>
</comment>
<gene>
    <name evidence="2" type="ORF">DFJ67_5445</name>
</gene>
<dbReference type="EMBL" id="QUMQ01000001">
    <property type="protein sequence ID" value="REF99409.1"/>
    <property type="molecule type" value="Genomic_DNA"/>
</dbReference>
<reference evidence="2 3" key="1">
    <citation type="submission" date="2018-08" db="EMBL/GenBank/DDBJ databases">
        <title>Sequencing the genomes of 1000 actinobacteria strains.</title>
        <authorList>
            <person name="Klenk H.-P."/>
        </authorList>
    </citation>
    <scope>NUCLEOTIDE SEQUENCE [LARGE SCALE GENOMIC DNA]</scope>
    <source>
        <strain evidence="2 3">DSM 44099</strain>
    </source>
</reference>
<evidence type="ECO:0000256" key="1">
    <source>
        <dbReference type="SAM" id="MobiDB-lite"/>
    </source>
</evidence>
<dbReference type="RefSeq" id="WP_170215993.1">
    <property type="nucleotide sequence ID" value="NZ_BONB01000002.1"/>
</dbReference>
<feature type="region of interest" description="Disordered" evidence="1">
    <location>
        <begin position="16"/>
        <end position="49"/>
    </location>
</feature>
<evidence type="ECO:0000313" key="2">
    <source>
        <dbReference type="EMBL" id="REF99409.1"/>
    </source>
</evidence>
<accession>A0A3D9ZRA4</accession>
<sequence length="49" mass="5232">MCTDAYRAALIQAFLSRESPAPAPESPRQAAEAAREGDAKTRPREAVSS</sequence>
<feature type="compositionally biased region" description="Basic and acidic residues" evidence="1">
    <location>
        <begin position="33"/>
        <end position="49"/>
    </location>
</feature>